<dbReference type="GeneID" id="6481530"/>
<evidence type="ECO:0008006" key="2">
    <source>
        <dbReference type="Google" id="ProtNLM"/>
    </source>
</evidence>
<dbReference type="Pfam" id="PF14234">
    <property type="entry name" value="DUF4336"/>
    <property type="match status" value="1"/>
</dbReference>
<gene>
    <name evidence="1" type="ordered locus">PCC_0858</name>
</gene>
<keyword evidence="1" id="KW-0934">Plastid</keyword>
<reference evidence="1" key="1">
    <citation type="submission" date="2007-08" db="EMBL/GenBank/DDBJ databases">
        <authorList>
            <person name="Gloeckner G."/>
            <person name="Nowack E."/>
            <person name="Melkonian M."/>
        </authorList>
    </citation>
    <scope>NUCLEOTIDE SEQUENCE</scope>
</reference>
<dbReference type="PANTHER" id="PTHR33835:SF2">
    <property type="entry name" value="LYSINE-TRNA LIGASE"/>
    <property type="match status" value="1"/>
</dbReference>
<dbReference type="AlphaFoldDB" id="B1X5P9"/>
<proteinExistence type="predicted"/>
<reference evidence="1" key="2">
    <citation type="journal article" date="2008" name="Curr. Biol.">
        <title>Chromatophore genome sequence of Paulinella sheds light on acquisition of photosynthesis by eukaryotes.</title>
        <authorList>
            <person name="Nowack E.C.M."/>
            <person name="Melkonian M."/>
            <person name="Gloeckner G."/>
        </authorList>
    </citation>
    <scope>NUCLEOTIDE SEQUENCE [LARGE SCALE GENOMIC DNA]</scope>
</reference>
<geneLocation type="organellar chromatophore" evidence="1"/>
<accession>B1X5P9</accession>
<dbReference type="EMBL" id="CP000815">
    <property type="protein sequence ID" value="ACB43268.1"/>
    <property type="molecule type" value="Genomic_DNA"/>
</dbReference>
<protein>
    <recommendedName>
        <fullName evidence="2">DUF4336 domain-containing protein</fullName>
    </recommendedName>
</protein>
<dbReference type="RefSeq" id="YP_002049478.1">
    <property type="nucleotide sequence ID" value="NC_011087.1"/>
</dbReference>
<sequence>MSNLLEKKQNWAWWFLLPLYPYKRRRTLIRELIPDQLWSFEQLQGLFYVAVPIRMTVIKIDKGLMIYNPIAPTIQVIEILYQLEEKYGAILTIVLPTTSGLEHKLPLPALARSFPMAEIWVSPGQWSFPLQIPLGWLGIPPKRTRTLLEQKTPHGDQLSWYSLGPLDLGVGRFQEIACFHKSSSALLLTDSLISFGIEPPEIFNDDPTPLLFHAREYGDELLIDSLENRRKGWARMVLFASYLRPERLKVRPVPQALFHSFRAGLRHPHTHFGLYPLAWYPDWYKSFELLMTDDSKGSRLQIAPVLERLVFPRSKAILIEWMKQLEKIEGLSVLVPAHYNAPIPCCTQDIIELREGTASRNWASNQENWFFLASLDRRLLNLGFLPSQSII</sequence>
<dbReference type="InterPro" id="IPR025638">
    <property type="entry name" value="DUF4336"/>
</dbReference>
<name>B1X5P9_PAUCH</name>
<evidence type="ECO:0000313" key="1">
    <source>
        <dbReference type="EMBL" id="ACB43268.1"/>
    </source>
</evidence>
<organism evidence="1">
    <name type="scientific">Paulinella chromatophora</name>
    <dbReference type="NCBI Taxonomy" id="39717"/>
    <lineage>
        <taxon>Eukaryota</taxon>
        <taxon>Sar</taxon>
        <taxon>Rhizaria</taxon>
        <taxon>Cercozoa</taxon>
        <taxon>Imbricatea</taxon>
        <taxon>Silicofilosea</taxon>
        <taxon>Euglyphida</taxon>
        <taxon>Paulinellidae</taxon>
        <taxon>Paulinella</taxon>
    </lineage>
</organism>
<dbReference type="PANTHER" id="PTHR33835">
    <property type="entry name" value="YALI0C07656P"/>
    <property type="match status" value="1"/>
</dbReference>